<feature type="domain" description="Ig-like" evidence="2">
    <location>
        <begin position="20"/>
        <end position="169"/>
    </location>
</feature>
<evidence type="ECO:0000313" key="3">
    <source>
        <dbReference type="EMBL" id="KER24165.1"/>
    </source>
</evidence>
<dbReference type="CTD" id="20322282"/>
<keyword evidence="1" id="KW-1133">Transmembrane helix</keyword>
<keyword evidence="1" id="KW-0472">Membrane</keyword>
<dbReference type="KEGG" id="ovi:T265_08103"/>
<dbReference type="OrthoDB" id="6252736at2759"/>
<dbReference type="Gene3D" id="2.60.40.10">
    <property type="entry name" value="Immunoglobulins"/>
    <property type="match status" value="2"/>
</dbReference>
<dbReference type="InterPro" id="IPR003961">
    <property type="entry name" value="FN3_dom"/>
</dbReference>
<dbReference type="STRING" id="6198.A0A074ZLF0"/>
<evidence type="ECO:0000259" key="2">
    <source>
        <dbReference type="PROSITE" id="PS50835"/>
    </source>
</evidence>
<feature type="transmembrane region" description="Helical" evidence="1">
    <location>
        <begin position="485"/>
        <end position="513"/>
    </location>
</feature>
<dbReference type="GeneID" id="20322282"/>
<gene>
    <name evidence="3" type="ORF">T265_08103</name>
</gene>
<dbReference type="InterPro" id="IPR036116">
    <property type="entry name" value="FN3_sf"/>
</dbReference>
<dbReference type="EMBL" id="KL596820">
    <property type="protein sequence ID" value="KER24165.1"/>
    <property type="molecule type" value="Genomic_DNA"/>
</dbReference>
<dbReference type="Proteomes" id="UP000054324">
    <property type="component" value="Unassembled WGS sequence"/>
</dbReference>
<keyword evidence="1" id="KW-0812">Transmembrane</keyword>
<dbReference type="AlphaFoldDB" id="A0A074ZLF0"/>
<accession>A0A074ZLF0</accession>
<reference evidence="3 4" key="1">
    <citation type="submission" date="2013-11" db="EMBL/GenBank/DDBJ databases">
        <title>Opisthorchis viverrini - life in the bile duct.</title>
        <authorList>
            <person name="Young N.D."/>
            <person name="Nagarajan N."/>
            <person name="Lin S.J."/>
            <person name="Korhonen P.K."/>
            <person name="Jex A.R."/>
            <person name="Hall R.S."/>
            <person name="Safavi-Hemami H."/>
            <person name="Kaewkong W."/>
            <person name="Bertrand D."/>
            <person name="Gao S."/>
            <person name="Seet Q."/>
            <person name="Wongkham S."/>
            <person name="Teh B.T."/>
            <person name="Wongkham C."/>
            <person name="Intapan P.M."/>
            <person name="Maleewong W."/>
            <person name="Yang X."/>
            <person name="Hu M."/>
            <person name="Wang Z."/>
            <person name="Hofmann A."/>
            <person name="Sternberg P.W."/>
            <person name="Tan P."/>
            <person name="Wang J."/>
            <person name="Gasser R.B."/>
        </authorList>
    </citation>
    <scope>NUCLEOTIDE SEQUENCE [LARGE SCALE GENOMIC DNA]</scope>
</reference>
<protein>
    <recommendedName>
        <fullName evidence="2">Ig-like domain-containing protein</fullName>
    </recommendedName>
</protein>
<organism evidence="3 4">
    <name type="scientific">Opisthorchis viverrini</name>
    <name type="common">Southeast Asian liver fluke</name>
    <dbReference type="NCBI Taxonomy" id="6198"/>
    <lineage>
        <taxon>Eukaryota</taxon>
        <taxon>Metazoa</taxon>
        <taxon>Spiralia</taxon>
        <taxon>Lophotrochozoa</taxon>
        <taxon>Platyhelminthes</taxon>
        <taxon>Trematoda</taxon>
        <taxon>Digenea</taxon>
        <taxon>Opisthorchiida</taxon>
        <taxon>Opisthorchiata</taxon>
        <taxon>Opisthorchiidae</taxon>
        <taxon>Opisthorchis</taxon>
    </lineage>
</organism>
<name>A0A074ZLF0_OPIVI</name>
<dbReference type="CDD" id="cd00063">
    <property type="entry name" value="FN3"/>
    <property type="match status" value="1"/>
</dbReference>
<proteinExistence type="predicted"/>
<dbReference type="SUPFAM" id="SSF49265">
    <property type="entry name" value="Fibronectin type III"/>
    <property type="match status" value="1"/>
</dbReference>
<dbReference type="PROSITE" id="PS50835">
    <property type="entry name" value="IG_LIKE"/>
    <property type="match status" value="1"/>
</dbReference>
<sequence>MPDSSDDDLVTVLVVTIDRPTSVPVPLPSPEELIAYDTNPSDFKSRSTFIGPLICQFAARPPLTELTWWREQGSVLGLVHKTTLPEEEPKIHETREAFILTGRPALSQFLISKALEQKRAPLHQNQIYPSETTLFSAMWIKTSGSITATNYTCVASNALGNSSQKIQIVPQQLNVLHQATSCFSRYDIRDIAIHVYLCNVLLIRLLKIHRQPTTGFAILGANQLWVLHTTSTSVILTWSPGFHGTVLDLFSAVNFWDLIKEHQHGKTLRPFLQNLLQEWEIAKRCAQTFKLELVDHGRQKQGEMLGRSSSNSAKQSDDFGRNTGILHALSSGHSTVVNITGLLPSHVYSARIIAEHGNSRSLPSDRIIFITDAYKPTKPAGIVFDSAQRALRIPKEDPAACVKVQVSGDGGRTWQNVIPWKHQLRMLRVNGIDASPYHIGSSCAPLSWSGVTEVNFLMAGVYRVQYCDIANPEECSEPVNPKQDLPVYLLITVGCLCILVVAVLIGLFGYFICIRPGRRSKASCSFAMHRQPCSNEASSLIHGIPDTDVQCNDTAWTRSVRGTIPTEIVQWDQPLDAVADVTNRSIWNNSN</sequence>
<evidence type="ECO:0000313" key="4">
    <source>
        <dbReference type="Proteomes" id="UP000054324"/>
    </source>
</evidence>
<dbReference type="RefSeq" id="XP_009172074.1">
    <property type="nucleotide sequence ID" value="XM_009173810.1"/>
</dbReference>
<dbReference type="InterPro" id="IPR007110">
    <property type="entry name" value="Ig-like_dom"/>
</dbReference>
<dbReference type="InterPro" id="IPR013783">
    <property type="entry name" value="Ig-like_fold"/>
</dbReference>
<keyword evidence="4" id="KW-1185">Reference proteome</keyword>
<evidence type="ECO:0000256" key="1">
    <source>
        <dbReference type="SAM" id="Phobius"/>
    </source>
</evidence>